<keyword evidence="1" id="KW-0732">Signal</keyword>
<accession>A0A5R9E6T3</accession>
<dbReference type="Proteomes" id="UP000305921">
    <property type="component" value="Unassembled WGS sequence"/>
</dbReference>
<evidence type="ECO:0000256" key="1">
    <source>
        <dbReference type="SAM" id="SignalP"/>
    </source>
</evidence>
<name>A0A5R9E6T3_9ACTN</name>
<keyword evidence="3" id="KW-1185">Reference proteome</keyword>
<feature type="chain" id="PRO_5024294225" description="Secreted protein" evidence="1">
    <location>
        <begin position="34"/>
        <end position="150"/>
    </location>
</feature>
<sequence length="150" mass="15773">MRIIKKSTLTSVVGLTTTAVAALVLAVPGTAQAAPSAYWKVDCDKSAATNDPGAHDLLATIWRSNDATKGARASFKASSETLSISNWSRAMMGYKLQWTTANGSRIERTWEFDLGSGGSKTVDFEIPEGRTVYLSVGTPGGSTAHCSGKA</sequence>
<dbReference type="OrthoDB" id="4233367at2"/>
<gene>
    <name evidence="2" type="ORF">FEF34_24495</name>
</gene>
<feature type="signal peptide" evidence="1">
    <location>
        <begin position="1"/>
        <end position="33"/>
    </location>
</feature>
<evidence type="ECO:0000313" key="2">
    <source>
        <dbReference type="EMBL" id="TLQ45731.1"/>
    </source>
</evidence>
<comment type="caution">
    <text evidence="2">The sequence shown here is derived from an EMBL/GenBank/DDBJ whole genome shotgun (WGS) entry which is preliminary data.</text>
</comment>
<dbReference type="RefSeq" id="WP_138055060.1">
    <property type="nucleotide sequence ID" value="NZ_VAWE01000001.1"/>
</dbReference>
<proteinExistence type="predicted"/>
<dbReference type="AlphaFoldDB" id="A0A5R9E6T3"/>
<protein>
    <recommendedName>
        <fullName evidence="4">Secreted protein</fullName>
    </recommendedName>
</protein>
<dbReference type="EMBL" id="VAWE01000001">
    <property type="protein sequence ID" value="TLQ45731.1"/>
    <property type="molecule type" value="Genomic_DNA"/>
</dbReference>
<reference evidence="2 3" key="1">
    <citation type="submission" date="2019-05" db="EMBL/GenBank/DDBJ databases">
        <title>Streptomyces marianii sp. nov., a novel marine actinomycete from southern coast of India.</title>
        <authorList>
            <person name="Iniyan A.M."/>
            <person name="Wink J."/>
            <person name="Ramprasad E."/>
            <person name="Ramana C.V."/>
            <person name="Bunk B."/>
            <person name="Sproer C."/>
            <person name="Joseph F.-J.R.S."/>
            <person name="Vincent S.G.P."/>
        </authorList>
    </citation>
    <scope>NUCLEOTIDE SEQUENCE [LARGE SCALE GENOMIC DNA]</scope>
    <source>
        <strain evidence="2 3">ICN19</strain>
    </source>
</reference>
<organism evidence="2 3">
    <name type="scientific">Streptomyces marianii</name>
    <dbReference type="NCBI Taxonomy" id="1817406"/>
    <lineage>
        <taxon>Bacteria</taxon>
        <taxon>Bacillati</taxon>
        <taxon>Actinomycetota</taxon>
        <taxon>Actinomycetes</taxon>
        <taxon>Kitasatosporales</taxon>
        <taxon>Streptomycetaceae</taxon>
        <taxon>Streptomyces</taxon>
    </lineage>
</organism>
<evidence type="ECO:0008006" key="4">
    <source>
        <dbReference type="Google" id="ProtNLM"/>
    </source>
</evidence>
<evidence type="ECO:0000313" key="3">
    <source>
        <dbReference type="Proteomes" id="UP000305921"/>
    </source>
</evidence>